<dbReference type="EMBL" id="JAGYPE010000002">
    <property type="protein sequence ID" value="MBS4181545.1"/>
    <property type="molecule type" value="Genomic_DNA"/>
</dbReference>
<keyword evidence="1" id="KW-1133">Transmembrane helix</keyword>
<name>A0A942SWE3_9BACI</name>
<feature type="transmembrane region" description="Helical" evidence="1">
    <location>
        <begin position="376"/>
        <end position="395"/>
    </location>
</feature>
<keyword evidence="1" id="KW-0472">Membrane</keyword>
<comment type="caution">
    <text evidence="2">The sequence shown here is derived from an EMBL/GenBank/DDBJ whole genome shotgun (WGS) entry which is preliminary data.</text>
</comment>
<organism evidence="2">
    <name type="scientific">Neobacillus citreus</name>
    <dbReference type="NCBI Taxonomy" id="2833578"/>
    <lineage>
        <taxon>Bacteria</taxon>
        <taxon>Bacillati</taxon>
        <taxon>Bacillota</taxon>
        <taxon>Bacilli</taxon>
        <taxon>Bacillales</taxon>
        <taxon>Bacillaceae</taxon>
        <taxon>Neobacillus</taxon>
    </lineage>
</organism>
<keyword evidence="1" id="KW-0812">Transmembrane</keyword>
<proteinExistence type="predicted"/>
<feature type="transmembrane region" description="Helical" evidence="1">
    <location>
        <begin position="140"/>
        <end position="160"/>
    </location>
</feature>
<sequence>MTEVICEDIQGMAWAPGPALPRSTGVVGASGAVTVATGQAIHVFPIDAWWVDPAPPATPRQAVSSSGFDDVARRLGLEIAYDADTVAGLAESDLLVERPLSSRTADRSRRASIGVALMLAVVLLPVPLVLTVFARGWSDGLVAIGWSCAAASAAAFCNVLHGVLGRRERTLGPAGTTVRPVTGPSWFLRHARVAAVDGVLALTDGRWRTMLLATPQTTGSVSAVVRARTVRGNDARVLLIDGTDVVRAELPLRHWPEPDITELLASLAIIRDPSRDRRSSADIRFDTNRGAGLPGLSLVAWTSLGVAPVVPLALTTVLQLMVSVFARIGGPTTLAVALVFAGASAALLVVVIASELVRRLPWDPSDPPGFRPSRDFASVVVWFLALAGLAVFLVLVGESGAAWYAAGLAVASAPFRWCLYRHRAVQSRRGVLDFFTWLRSGCRPYAQQEKGR</sequence>
<accession>A0A942SWE3</accession>
<feature type="transmembrane region" description="Helical" evidence="1">
    <location>
        <begin position="334"/>
        <end position="356"/>
    </location>
</feature>
<dbReference type="AlphaFoldDB" id="A0A942SWE3"/>
<feature type="transmembrane region" description="Helical" evidence="1">
    <location>
        <begin position="401"/>
        <end position="419"/>
    </location>
</feature>
<reference evidence="2" key="1">
    <citation type="submission" date="2021-05" db="EMBL/GenBank/DDBJ databases">
        <title>Novel Bacillus species.</title>
        <authorList>
            <person name="Liu G."/>
        </authorList>
    </citation>
    <scope>NUCLEOTIDE SEQUENCE</scope>
    <source>
        <strain evidence="2">FJAT-50051</strain>
    </source>
</reference>
<protein>
    <submittedName>
        <fullName evidence="2">Uncharacterized protein</fullName>
    </submittedName>
</protein>
<feature type="transmembrane region" description="Helical" evidence="1">
    <location>
        <begin position="111"/>
        <end position="134"/>
    </location>
</feature>
<feature type="transmembrane region" description="Helical" evidence="1">
    <location>
        <begin position="298"/>
        <end position="322"/>
    </location>
</feature>
<gene>
    <name evidence="2" type="ORF">KHB02_09125</name>
</gene>
<evidence type="ECO:0000313" key="2">
    <source>
        <dbReference type="EMBL" id="MBS4181545.1"/>
    </source>
</evidence>
<evidence type="ECO:0000256" key="1">
    <source>
        <dbReference type="SAM" id="Phobius"/>
    </source>
</evidence>